<keyword evidence="4 6" id="KW-0472">Membrane</keyword>
<keyword evidence="3 6" id="KW-1133">Transmembrane helix</keyword>
<evidence type="ECO:0000256" key="2">
    <source>
        <dbReference type="ARBA" id="ARBA00022692"/>
    </source>
</evidence>
<reference evidence="8" key="1">
    <citation type="submission" date="2025-08" db="UniProtKB">
        <authorList>
            <consortium name="RefSeq"/>
        </authorList>
    </citation>
    <scope>IDENTIFICATION</scope>
</reference>
<feature type="transmembrane region" description="Helical" evidence="6">
    <location>
        <begin position="221"/>
        <end position="242"/>
    </location>
</feature>
<proteinExistence type="predicted"/>
<feature type="transmembrane region" description="Helical" evidence="6">
    <location>
        <begin position="407"/>
        <end position="428"/>
    </location>
</feature>
<dbReference type="GeneID" id="112044190"/>
<gene>
    <name evidence="8" type="primary">LOC112044190</name>
</gene>
<feature type="transmembrane region" description="Helical" evidence="6">
    <location>
        <begin position="254"/>
        <end position="277"/>
    </location>
</feature>
<keyword evidence="5" id="KW-0175">Coiled coil</keyword>
<dbReference type="InterPro" id="IPR036259">
    <property type="entry name" value="MFS_trans_sf"/>
</dbReference>
<dbReference type="Proteomes" id="UP001652582">
    <property type="component" value="Chromosome 13"/>
</dbReference>
<accession>A0ABM3LPZ4</accession>
<feature type="transmembrane region" description="Helical" evidence="6">
    <location>
        <begin position="374"/>
        <end position="395"/>
    </location>
</feature>
<feature type="transmembrane region" description="Helical" evidence="6">
    <location>
        <begin position="435"/>
        <end position="454"/>
    </location>
</feature>
<dbReference type="PROSITE" id="PS00216">
    <property type="entry name" value="SUGAR_TRANSPORT_1"/>
    <property type="match status" value="1"/>
</dbReference>
<feature type="transmembrane region" description="Helical" evidence="6">
    <location>
        <begin position="283"/>
        <end position="301"/>
    </location>
</feature>
<feature type="transmembrane region" description="Helical" evidence="6">
    <location>
        <begin position="196"/>
        <end position="215"/>
    </location>
</feature>
<feature type="transmembrane region" description="Helical" evidence="6">
    <location>
        <begin position="46"/>
        <end position="65"/>
    </location>
</feature>
<keyword evidence="2 6" id="KW-0812">Transmembrane</keyword>
<evidence type="ECO:0000256" key="3">
    <source>
        <dbReference type="ARBA" id="ARBA00022989"/>
    </source>
</evidence>
<keyword evidence="7" id="KW-1185">Reference proteome</keyword>
<dbReference type="InterPro" id="IPR005829">
    <property type="entry name" value="Sugar_transporter_CS"/>
</dbReference>
<evidence type="ECO:0000256" key="6">
    <source>
        <dbReference type="SAM" id="Phobius"/>
    </source>
</evidence>
<dbReference type="Pfam" id="PF00083">
    <property type="entry name" value="Sugar_tr"/>
    <property type="match status" value="1"/>
</dbReference>
<name>A0ABM3LPZ4_BICAN</name>
<dbReference type="PANTHER" id="PTHR24064">
    <property type="entry name" value="SOLUTE CARRIER FAMILY 22 MEMBER"/>
    <property type="match status" value="1"/>
</dbReference>
<evidence type="ECO:0000256" key="1">
    <source>
        <dbReference type="ARBA" id="ARBA00004141"/>
    </source>
</evidence>
<dbReference type="SUPFAM" id="SSF103473">
    <property type="entry name" value="MFS general substrate transporter"/>
    <property type="match status" value="1"/>
</dbReference>
<dbReference type="InterPro" id="IPR005828">
    <property type="entry name" value="MFS_sugar_transport-like"/>
</dbReference>
<evidence type="ECO:0000256" key="4">
    <source>
        <dbReference type="ARBA" id="ARBA00023136"/>
    </source>
</evidence>
<dbReference type="RefSeq" id="XP_052741132.1">
    <property type="nucleotide sequence ID" value="XM_052885172.1"/>
</dbReference>
<protein>
    <submittedName>
        <fullName evidence="8">Organic cation transporter protein-like</fullName>
    </submittedName>
</protein>
<dbReference type="Gene3D" id="1.20.1250.20">
    <property type="entry name" value="MFS general substrate transporter like domains"/>
    <property type="match status" value="1"/>
</dbReference>
<evidence type="ECO:0000313" key="8">
    <source>
        <dbReference type="RefSeq" id="XP_052741132.1"/>
    </source>
</evidence>
<comment type="subcellular location">
    <subcellularLocation>
        <location evidence="1">Membrane</location>
        <topology evidence="1">Multi-pass membrane protein</topology>
    </subcellularLocation>
</comment>
<organism evidence="7 8">
    <name type="scientific">Bicyclus anynana</name>
    <name type="common">Squinting bush brown butterfly</name>
    <dbReference type="NCBI Taxonomy" id="110368"/>
    <lineage>
        <taxon>Eukaryota</taxon>
        <taxon>Metazoa</taxon>
        <taxon>Ecdysozoa</taxon>
        <taxon>Arthropoda</taxon>
        <taxon>Hexapoda</taxon>
        <taxon>Insecta</taxon>
        <taxon>Pterygota</taxon>
        <taxon>Neoptera</taxon>
        <taxon>Endopterygota</taxon>
        <taxon>Lepidoptera</taxon>
        <taxon>Glossata</taxon>
        <taxon>Ditrysia</taxon>
        <taxon>Papilionoidea</taxon>
        <taxon>Nymphalidae</taxon>
        <taxon>Satyrinae</taxon>
        <taxon>Satyrini</taxon>
        <taxon>Mycalesina</taxon>
        <taxon>Bicyclus</taxon>
    </lineage>
</organism>
<evidence type="ECO:0000313" key="7">
    <source>
        <dbReference type="Proteomes" id="UP001652582"/>
    </source>
</evidence>
<feature type="coiled-coil region" evidence="5">
    <location>
        <begin position="334"/>
        <end position="361"/>
    </location>
</feature>
<sequence length="461" mass="52313">MAAQKNGLDSVNVSESIEEVPKKKVNLDNILVDEIGQFGRYQIRTLVLTLVVIIFGAWGATEYIYTTARIKTRCLIPECEGTVATEYSPPWILNAVPGSGSSFDNCLRFDSANSTSRSDECPAEWFNRQKKIACSQYVYENTHTVAYDRPLLLILCQYGLACDEWRRAFIGTARTFGTFLALPIVGFTSDRWGRRFALSLNAVNTAWVGTLRYWADTYWGFVVSEVVESAIGAGAFSCAYILMMELVGPKYRVAAGASINTFFSIGQVLMSLIAWAVPNWRKLTLALYVPQFITISYFWIMSESVRWYLSKGRYKDAEDFLKNVARINRRVLSDESLQALKENAEAEKMRTEAEKAMKSKEPWLIVLVFRNRAILRRCCISPVWWFTSALVYYGMSINAVNMSGNRYLNYMAVAAAEIPGYWIAVLLMSRIGRRPVLIGAYWICAACQLGYIFLPISKFYY</sequence>
<evidence type="ECO:0000256" key="5">
    <source>
        <dbReference type="SAM" id="Coils"/>
    </source>
</evidence>